<dbReference type="PANTHER" id="PTHR39185">
    <property type="entry name" value="SWARMING MOTILITY PROTEIN SWRD"/>
    <property type="match status" value="1"/>
</dbReference>
<dbReference type="PANTHER" id="PTHR39185:SF1">
    <property type="entry name" value="SWARMING MOTILITY PROTEIN SWRD"/>
    <property type="match status" value="1"/>
</dbReference>
<proteinExistence type="predicted"/>
<dbReference type="RefSeq" id="WP_047392929.1">
    <property type="nucleotide sequence ID" value="NZ_FOQE01000001.1"/>
</dbReference>
<keyword evidence="1" id="KW-0969">Cilium</keyword>
<sequence>MIRLTAVSGETFVLNSDLIYRVDRSFDTIITLVDGKTVRVKDTEEKIIEKVIQYKRKIGQHFPEVEK</sequence>
<evidence type="ECO:0000313" key="1">
    <source>
        <dbReference type="EMBL" id="SFH51412.1"/>
    </source>
</evidence>
<evidence type="ECO:0000313" key="2">
    <source>
        <dbReference type="Proteomes" id="UP000198668"/>
    </source>
</evidence>
<dbReference type="EMBL" id="FOQE01000001">
    <property type="protein sequence ID" value="SFH51412.1"/>
    <property type="molecule type" value="Genomic_DNA"/>
</dbReference>
<protein>
    <submittedName>
        <fullName evidence="1">Flagellar protein FlbD</fullName>
    </submittedName>
</protein>
<reference evidence="1 2" key="1">
    <citation type="submission" date="2016-10" db="EMBL/GenBank/DDBJ databases">
        <authorList>
            <person name="de Groot N.N."/>
        </authorList>
    </citation>
    <scope>NUCLEOTIDE SEQUENCE [LARGE SCALE GENOMIC DNA]</scope>
    <source>
        <strain evidence="1 2">DSM 27630</strain>
    </source>
</reference>
<keyword evidence="1" id="KW-0282">Flagellum</keyword>
<organism evidence="1 2">
    <name type="scientific">Pisciglobus halotolerans</name>
    <dbReference type="NCBI Taxonomy" id="745365"/>
    <lineage>
        <taxon>Bacteria</taxon>
        <taxon>Bacillati</taxon>
        <taxon>Bacillota</taxon>
        <taxon>Bacilli</taxon>
        <taxon>Lactobacillales</taxon>
        <taxon>Carnobacteriaceae</taxon>
    </lineage>
</organism>
<keyword evidence="1" id="KW-0966">Cell projection</keyword>
<dbReference type="AlphaFoldDB" id="A0A1I3AN74"/>
<dbReference type="Pfam" id="PF06289">
    <property type="entry name" value="FlbD"/>
    <property type="match status" value="1"/>
</dbReference>
<dbReference type="InterPro" id="IPR009384">
    <property type="entry name" value="SwrD-like"/>
</dbReference>
<keyword evidence="2" id="KW-1185">Reference proteome</keyword>
<name>A0A1I3AN74_9LACT</name>
<dbReference type="Proteomes" id="UP000198668">
    <property type="component" value="Unassembled WGS sequence"/>
</dbReference>
<accession>A0A1I3AN74</accession>
<dbReference type="OrthoDB" id="9799862at2"/>
<gene>
    <name evidence="1" type="ORF">SAMN04489868_10158</name>
</gene>